<keyword evidence="1" id="KW-0812">Transmembrane</keyword>
<evidence type="ECO:0000313" key="3">
    <source>
        <dbReference type="Proteomes" id="UP001156141"/>
    </source>
</evidence>
<dbReference type="Proteomes" id="UP001156141">
    <property type="component" value="Unassembled WGS sequence"/>
</dbReference>
<feature type="transmembrane region" description="Helical" evidence="1">
    <location>
        <begin position="145"/>
        <end position="165"/>
    </location>
</feature>
<organism evidence="2 3">
    <name type="scientific">Aestuariibaculum lutulentum</name>
    <dbReference type="NCBI Taxonomy" id="2920935"/>
    <lineage>
        <taxon>Bacteria</taxon>
        <taxon>Pseudomonadati</taxon>
        <taxon>Bacteroidota</taxon>
        <taxon>Flavobacteriia</taxon>
        <taxon>Flavobacteriales</taxon>
        <taxon>Flavobacteriaceae</taxon>
    </lineage>
</organism>
<gene>
    <name evidence="2" type="ORF">MKW35_06220</name>
</gene>
<feature type="transmembrane region" description="Helical" evidence="1">
    <location>
        <begin position="12"/>
        <end position="34"/>
    </location>
</feature>
<keyword evidence="3" id="KW-1185">Reference proteome</keyword>
<comment type="caution">
    <text evidence="2">The sequence shown here is derived from an EMBL/GenBank/DDBJ whole genome shotgun (WGS) entry which is preliminary data.</text>
</comment>
<evidence type="ECO:0000256" key="1">
    <source>
        <dbReference type="SAM" id="Phobius"/>
    </source>
</evidence>
<feature type="transmembrane region" description="Helical" evidence="1">
    <location>
        <begin position="523"/>
        <end position="548"/>
    </location>
</feature>
<sequence>MPLVLLKINLEALEYLIIGILVILQIYLAVRLYFKLNSYKQIFRKLPFVSQKQIPLELYNSGNVNDILFYKKLEDDFLDDDIYIDLTYIESSSNNVIINKISSRINSYLIKNKGASIDFHILKDVIDRNVEIAEEEINNRIPAPLYIGLAATMVGIILGLWRINFGSSGSNNIALDSIKPLIDGVKIAMSASVIGLFITTLFSVFFYKRAKSQVDEDKNSFLSLLQSELLPKMNKSKLPEVDVLSTKLDSFSRNTTGVVSKLDSIVKESSNAVFREQKLIEEIKTLDVKKVAKVNLDVFNKLEGMMDTFSKFSKHYRDLDKSLDNTNTLVISLGKFVSNTQHINDILESIKETIIRNNESTIFFNTHIESLSRYGDAVNEAVASTDSKMSKAIDELVESANKQFESFNEAIATYDSRLTKAFENSINKFTEVIDLHVQRTEVAFNSSRPKFEKLNELDRLQKLDALDKLADIDKRLISLEDKLSEVISHSNFKLIEALSYLNPQIKEMDSSLIEDNKNMKNIILNYVMTALKLTAYVVIISGGLYFIYLNI</sequence>
<dbReference type="RefSeq" id="WP_240572520.1">
    <property type="nucleotide sequence ID" value="NZ_CP136709.1"/>
</dbReference>
<protein>
    <recommendedName>
        <fullName evidence="4">MotA/TolQ/ExbB proton channel domain-containing protein</fullName>
    </recommendedName>
</protein>
<dbReference type="EMBL" id="JAKVQD010000001">
    <property type="protein sequence ID" value="MCH4552208.1"/>
    <property type="molecule type" value="Genomic_DNA"/>
</dbReference>
<evidence type="ECO:0008006" key="4">
    <source>
        <dbReference type="Google" id="ProtNLM"/>
    </source>
</evidence>
<evidence type="ECO:0000313" key="2">
    <source>
        <dbReference type="EMBL" id="MCH4552208.1"/>
    </source>
</evidence>
<reference evidence="2" key="1">
    <citation type="submission" date="2022-02" db="EMBL/GenBank/DDBJ databases">
        <title>Aestuariibaculum sp., a marine bacterium isolated from sediment in Guangxi.</title>
        <authorList>
            <person name="Ying J."/>
        </authorList>
    </citation>
    <scope>NUCLEOTIDE SEQUENCE</scope>
    <source>
        <strain evidence="2">L182</strain>
    </source>
</reference>
<accession>A0ABS9RGY9</accession>
<keyword evidence="1" id="KW-1133">Transmembrane helix</keyword>
<keyword evidence="1" id="KW-0472">Membrane</keyword>
<name>A0ABS9RGY9_9FLAO</name>
<feature type="transmembrane region" description="Helical" evidence="1">
    <location>
        <begin position="185"/>
        <end position="207"/>
    </location>
</feature>
<proteinExistence type="predicted"/>